<dbReference type="EMBL" id="BSOW01000033">
    <property type="protein sequence ID" value="GLR90410.1"/>
    <property type="molecule type" value="Genomic_DNA"/>
</dbReference>
<dbReference type="Proteomes" id="UP001156905">
    <property type="component" value="Unassembled WGS sequence"/>
</dbReference>
<feature type="region of interest" description="Disordered" evidence="1">
    <location>
        <begin position="51"/>
        <end position="89"/>
    </location>
</feature>
<gene>
    <name evidence="2" type="ORF">GCM10007857_71250</name>
</gene>
<reference evidence="3" key="1">
    <citation type="journal article" date="2019" name="Int. J. Syst. Evol. Microbiol.">
        <title>The Global Catalogue of Microorganisms (GCM) 10K type strain sequencing project: providing services to taxonomists for standard genome sequencing and annotation.</title>
        <authorList>
            <consortium name="The Broad Institute Genomics Platform"/>
            <consortium name="The Broad Institute Genome Sequencing Center for Infectious Disease"/>
            <person name="Wu L."/>
            <person name="Ma J."/>
        </authorList>
    </citation>
    <scope>NUCLEOTIDE SEQUENCE [LARGE SCALE GENOMIC DNA]</scope>
    <source>
        <strain evidence="3">NBRC 102520</strain>
    </source>
</reference>
<name>A0ABQ6B7Q6_9BRAD</name>
<protein>
    <submittedName>
        <fullName evidence="2">Uncharacterized protein</fullName>
    </submittedName>
</protein>
<organism evidence="2 3">
    <name type="scientific">Bradyrhizobium iriomotense</name>
    <dbReference type="NCBI Taxonomy" id="441950"/>
    <lineage>
        <taxon>Bacteria</taxon>
        <taxon>Pseudomonadati</taxon>
        <taxon>Pseudomonadota</taxon>
        <taxon>Alphaproteobacteria</taxon>
        <taxon>Hyphomicrobiales</taxon>
        <taxon>Nitrobacteraceae</taxon>
        <taxon>Bradyrhizobium</taxon>
    </lineage>
</organism>
<keyword evidence="3" id="KW-1185">Reference proteome</keyword>
<sequence>MATGDSVCEAYTAIVWGVGLSRERSDIAGAESFYSLEGNMCGTVMRGADALPGSKATSRAKGSHRKLGDLGSDRNGIAVAGPHREGEEP</sequence>
<comment type="caution">
    <text evidence="2">The sequence shown here is derived from an EMBL/GenBank/DDBJ whole genome shotgun (WGS) entry which is preliminary data.</text>
</comment>
<evidence type="ECO:0000313" key="3">
    <source>
        <dbReference type="Proteomes" id="UP001156905"/>
    </source>
</evidence>
<proteinExistence type="predicted"/>
<evidence type="ECO:0000256" key="1">
    <source>
        <dbReference type="SAM" id="MobiDB-lite"/>
    </source>
</evidence>
<accession>A0ABQ6B7Q6</accession>
<evidence type="ECO:0000313" key="2">
    <source>
        <dbReference type="EMBL" id="GLR90410.1"/>
    </source>
</evidence>